<dbReference type="AlphaFoldDB" id="A0A1G9TKZ9"/>
<dbReference type="InterPro" id="IPR050595">
    <property type="entry name" value="Bact_response_regulator"/>
</dbReference>
<evidence type="ECO:0000256" key="1">
    <source>
        <dbReference type="ARBA" id="ARBA00018672"/>
    </source>
</evidence>
<proteinExistence type="predicted"/>
<dbReference type="PANTHER" id="PTHR44591">
    <property type="entry name" value="STRESS RESPONSE REGULATOR PROTEIN 1"/>
    <property type="match status" value="1"/>
</dbReference>
<dbReference type="InterPro" id="IPR011006">
    <property type="entry name" value="CheY-like_superfamily"/>
</dbReference>
<feature type="domain" description="Response regulatory" evidence="5">
    <location>
        <begin position="134"/>
        <end position="249"/>
    </location>
</feature>
<keyword evidence="2 4" id="KW-0597">Phosphoprotein</keyword>
<dbReference type="SUPFAM" id="SSF52172">
    <property type="entry name" value="CheY-like"/>
    <property type="match status" value="1"/>
</dbReference>
<dbReference type="Pfam" id="PF00072">
    <property type="entry name" value="Response_reg"/>
    <property type="match status" value="1"/>
</dbReference>
<evidence type="ECO:0000256" key="4">
    <source>
        <dbReference type="PROSITE-ProRule" id="PRU00169"/>
    </source>
</evidence>
<protein>
    <recommendedName>
        <fullName evidence="1">Stage 0 sporulation protein A homolog</fullName>
    </recommendedName>
</protein>
<evidence type="ECO:0000313" key="6">
    <source>
        <dbReference type="EMBL" id="SDM48499.1"/>
    </source>
</evidence>
<dbReference type="Gene3D" id="3.40.50.2300">
    <property type="match status" value="1"/>
</dbReference>
<dbReference type="OrthoDB" id="1706569at2"/>
<name>A0A1G9TKZ9_9FIRM</name>
<organism evidence="6 7">
    <name type="scientific">Lachnospira pectinoschiza</name>
    <dbReference type="NCBI Taxonomy" id="28052"/>
    <lineage>
        <taxon>Bacteria</taxon>
        <taxon>Bacillati</taxon>
        <taxon>Bacillota</taxon>
        <taxon>Clostridia</taxon>
        <taxon>Lachnospirales</taxon>
        <taxon>Lachnospiraceae</taxon>
        <taxon>Lachnospira</taxon>
    </lineage>
</organism>
<reference evidence="7" key="1">
    <citation type="submission" date="2016-10" db="EMBL/GenBank/DDBJ databases">
        <authorList>
            <person name="Varghese N."/>
            <person name="Submissions S."/>
        </authorList>
    </citation>
    <scope>NUCLEOTIDE SEQUENCE [LARGE SCALE GENOMIC DNA]</scope>
    <source>
        <strain evidence="7">M83</strain>
    </source>
</reference>
<evidence type="ECO:0000256" key="2">
    <source>
        <dbReference type="ARBA" id="ARBA00022553"/>
    </source>
</evidence>
<dbReference type="PROSITE" id="PS50110">
    <property type="entry name" value="RESPONSE_REGULATORY"/>
    <property type="match status" value="1"/>
</dbReference>
<keyword evidence="7" id="KW-1185">Reference proteome</keyword>
<dbReference type="Proteomes" id="UP000187651">
    <property type="component" value="Unassembled WGS sequence"/>
</dbReference>
<dbReference type="RefSeq" id="WP_074520689.1">
    <property type="nucleotide sequence ID" value="NZ_FNHZ01000001.1"/>
</dbReference>
<accession>A0A1G9TKZ9</accession>
<dbReference type="SMART" id="SM00448">
    <property type="entry name" value="REC"/>
    <property type="match status" value="1"/>
</dbReference>
<dbReference type="GO" id="GO:0000160">
    <property type="term" value="P:phosphorelay signal transduction system"/>
    <property type="evidence" value="ECO:0007669"/>
    <property type="project" value="InterPro"/>
</dbReference>
<gene>
    <name evidence="6" type="ORF">SAMN05216544_0401</name>
</gene>
<evidence type="ECO:0000313" key="7">
    <source>
        <dbReference type="Proteomes" id="UP000187651"/>
    </source>
</evidence>
<dbReference type="CDD" id="cd00156">
    <property type="entry name" value="REC"/>
    <property type="match status" value="1"/>
</dbReference>
<evidence type="ECO:0000256" key="3">
    <source>
        <dbReference type="ARBA" id="ARBA00024867"/>
    </source>
</evidence>
<dbReference type="PANTHER" id="PTHR44591:SF23">
    <property type="entry name" value="CHEY SUBFAMILY"/>
    <property type="match status" value="1"/>
</dbReference>
<evidence type="ECO:0000259" key="5">
    <source>
        <dbReference type="PROSITE" id="PS50110"/>
    </source>
</evidence>
<sequence length="250" mass="28288">MKKIILISKSNNESKEINDYLQKYFRIQLCLDNFSSVESMLKLFEPDFVLCMLLDMTKDDISKLGIIPKNYPGLPLMTVGSSEEIKSYENINKSMSNYRFERSINAELIFKSVCSILKIKPESLQAEGEVEKKDILIVDDDAMTLRSIKKMLDEYYNVSLANSGMKAMAAIGQNKPDLILLDYEMPVCDGRQTLEMIKADNDMKDIPVVFLTGVNDREHIEAVLKLLPSGYLLKPVSQAKLVATIKQVIG</sequence>
<feature type="modified residue" description="4-aspartylphosphate" evidence="4">
    <location>
        <position position="182"/>
    </location>
</feature>
<comment type="function">
    <text evidence="3">May play the central regulatory role in sporulation. It may be an element of the effector pathway responsible for the activation of sporulation genes in response to nutritional stress. Spo0A may act in concert with spo0H (a sigma factor) to control the expression of some genes that are critical to the sporulation process.</text>
</comment>
<dbReference type="InterPro" id="IPR001789">
    <property type="entry name" value="Sig_transdc_resp-reg_receiver"/>
</dbReference>
<dbReference type="EMBL" id="FNHZ01000001">
    <property type="protein sequence ID" value="SDM48499.1"/>
    <property type="molecule type" value="Genomic_DNA"/>
</dbReference>